<name>A0ABT8U3R7_9FLAO</name>
<gene>
    <name evidence="1" type="ORF">QWT87_05150</name>
</gene>
<dbReference type="SUPFAM" id="SSF52540">
    <property type="entry name" value="P-loop containing nucleoside triphosphate hydrolases"/>
    <property type="match status" value="1"/>
</dbReference>
<dbReference type="Proteomes" id="UP001168128">
    <property type="component" value="Unassembled WGS sequence"/>
</dbReference>
<dbReference type="InterPro" id="IPR027417">
    <property type="entry name" value="P-loop_NTPase"/>
</dbReference>
<protein>
    <recommendedName>
        <fullName evidence="3">Cytidylate kinase</fullName>
    </recommendedName>
</protein>
<proteinExistence type="predicted"/>
<evidence type="ECO:0000313" key="1">
    <source>
        <dbReference type="EMBL" id="MDO3424268.1"/>
    </source>
</evidence>
<reference evidence="1" key="1">
    <citation type="submission" date="2023-07" db="EMBL/GenBank/DDBJ databases">
        <title>AMR profile of multidrug- resistance Chryseobacterium gambrini related strain.</title>
        <authorList>
            <person name="Kirdat K."/>
            <person name="Bhatt A."/>
            <person name="Kuyare S."/>
            <person name="Yadav A."/>
        </authorList>
    </citation>
    <scope>NUCLEOTIDE SEQUENCE</scope>
    <source>
        <strain evidence="1">APV-1</strain>
    </source>
</reference>
<dbReference type="EMBL" id="JAULSJ010000006">
    <property type="protein sequence ID" value="MDO3424268.1"/>
    <property type="molecule type" value="Genomic_DNA"/>
</dbReference>
<keyword evidence="2" id="KW-1185">Reference proteome</keyword>
<accession>A0ABT8U3R7</accession>
<evidence type="ECO:0000313" key="2">
    <source>
        <dbReference type="Proteomes" id="UP001168128"/>
    </source>
</evidence>
<dbReference type="RefSeq" id="WP_302714353.1">
    <property type="nucleotide sequence ID" value="NZ_JAULSJ010000006.1"/>
</dbReference>
<organism evidence="1 2">
    <name type="scientific">Chryseobacterium urinae</name>
    <dbReference type="NCBI Taxonomy" id="3058400"/>
    <lineage>
        <taxon>Bacteria</taxon>
        <taxon>Pseudomonadati</taxon>
        <taxon>Bacteroidota</taxon>
        <taxon>Flavobacteriia</taxon>
        <taxon>Flavobacteriales</taxon>
        <taxon>Weeksellaceae</taxon>
        <taxon>Chryseobacterium group</taxon>
        <taxon>Chryseobacterium</taxon>
    </lineage>
</organism>
<sequence length="101" mass="11973">MNAIKKEHLIIDYRLGFKFINNAFHVFLKISEEDAVGRLKKENRYNETFETVNERNTTFKKQFENAYDVDYTLESHYDLVVNINNTVTPQEIVNVILTNLK</sequence>
<comment type="caution">
    <text evidence="1">The sequence shown here is derived from an EMBL/GenBank/DDBJ whole genome shotgun (WGS) entry which is preliminary data.</text>
</comment>
<dbReference type="Gene3D" id="3.40.50.300">
    <property type="entry name" value="P-loop containing nucleotide triphosphate hydrolases"/>
    <property type="match status" value="1"/>
</dbReference>
<evidence type="ECO:0008006" key="3">
    <source>
        <dbReference type="Google" id="ProtNLM"/>
    </source>
</evidence>